<evidence type="ECO:0000256" key="2">
    <source>
        <dbReference type="ARBA" id="ARBA00023002"/>
    </source>
</evidence>
<gene>
    <name evidence="3" type="primary">tlsJ</name>
</gene>
<evidence type="ECO:0000256" key="1">
    <source>
        <dbReference type="ARBA" id="ARBA00006484"/>
    </source>
</evidence>
<dbReference type="EMBL" id="LC318724">
    <property type="protein sequence ID" value="BBA31812.1"/>
    <property type="molecule type" value="Genomic_DNA"/>
</dbReference>
<dbReference type="InterPro" id="IPR002347">
    <property type="entry name" value="SDR_fam"/>
</dbReference>
<dbReference type="AlphaFoldDB" id="A0A286T757"/>
<comment type="similarity">
    <text evidence="1">Belongs to the short-chain dehydrogenases/reductases (SDR) family.</text>
</comment>
<dbReference type="GO" id="GO:0016491">
    <property type="term" value="F:oxidoreductase activity"/>
    <property type="evidence" value="ECO:0007669"/>
    <property type="project" value="UniProtKB-KW"/>
</dbReference>
<dbReference type="PANTHER" id="PTHR43639">
    <property type="entry name" value="OXIDOREDUCTASE, SHORT-CHAIN DEHYDROGENASE/REDUCTASE FAMILY (AFU_ORTHOLOGUE AFUA_5G02870)"/>
    <property type="match status" value="1"/>
</dbReference>
<dbReference type="InterPro" id="IPR036291">
    <property type="entry name" value="NAD(P)-bd_dom_sf"/>
</dbReference>
<dbReference type="PANTHER" id="PTHR43639:SF1">
    <property type="entry name" value="SHORT-CHAIN DEHYDROGENASE_REDUCTASE FAMILY PROTEIN"/>
    <property type="match status" value="1"/>
</dbReference>
<sequence>MTPANGRDADPRPFAGRTALVTGGGKGIGGGIARRLAARGADVAVTYLRDRDAAERMVEELTGLGVRSCARRAFFGDPRDDVPAKVMEWVTGELGPPTLLVSNAGTGVPLSLVDTRRSHWDWAVETHARSMLRLVQAGPELRSVLAVSSIGASRVLPHAYGLLAASKAAQESLVRYLAVELAPRCRVNAVTPGLVDTAAARGFEWHKKLFDAALPRTPAGRLTNPQDVGALAAFLLSDEAEMITGQTIVIDGGYSILM</sequence>
<dbReference type="Gene3D" id="3.40.50.720">
    <property type="entry name" value="NAD(P)-binding Rossmann-like Domain"/>
    <property type="match status" value="1"/>
</dbReference>
<organism evidence="3">
    <name type="scientific">Streptomyces anulatus</name>
    <name type="common">Streptomyces chrysomallus</name>
    <dbReference type="NCBI Taxonomy" id="1892"/>
    <lineage>
        <taxon>Bacteria</taxon>
        <taxon>Bacillati</taxon>
        <taxon>Actinomycetota</taxon>
        <taxon>Actinomycetes</taxon>
        <taxon>Kitasatosporales</taxon>
        <taxon>Streptomycetaceae</taxon>
        <taxon>Streptomyces</taxon>
    </lineage>
</organism>
<dbReference type="SUPFAM" id="SSF51735">
    <property type="entry name" value="NAD(P)-binding Rossmann-fold domains"/>
    <property type="match status" value="1"/>
</dbReference>
<accession>A0A286T757</accession>
<protein>
    <submittedName>
        <fullName evidence="3">3-oxoacyl-ACP reductase</fullName>
    </submittedName>
</protein>
<dbReference type="Pfam" id="PF13561">
    <property type="entry name" value="adh_short_C2"/>
    <property type="match status" value="1"/>
</dbReference>
<reference evidence="3" key="1">
    <citation type="journal article" date="2017" name="Sci. Rep.">
        <title>Identification of a gene cluster for telomestatin biosynthesis and heterologous expression using a specific promoter in a clean host.</title>
        <authorList>
            <person name="Amagai K."/>
            <person name="Ikeda H."/>
            <person name="Hashimoto J."/>
            <person name="Kozone I."/>
            <person name="Izumikawa M."/>
            <person name="Kudo F."/>
            <person name="Eguchi T."/>
            <person name="Nakamura T."/>
            <person name="Osada H."/>
            <person name="Takahashi S."/>
            <person name="Shin-ya K."/>
        </authorList>
    </citation>
    <scope>NUCLEOTIDE SEQUENCE</scope>
    <source>
        <strain evidence="3">3533-SV4</strain>
    </source>
</reference>
<name>A0A286T757_STRAQ</name>
<keyword evidence="2" id="KW-0560">Oxidoreductase</keyword>
<proteinExistence type="inferred from homology"/>
<evidence type="ECO:0000313" key="3">
    <source>
        <dbReference type="EMBL" id="BBA31812.1"/>
    </source>
</evidence>
<dbReference type="PRINTS" id="PR00081">
    <property type="entry name" value="GDHRDH"/>
</dbReference>